<keyword evidence="1" id="KW-0812">Transmembrane</keyword>
<dbReference type="AlphaFoldDB" id="A0A8H2M8E3"/>
<organism evidence="2 3">
    <name type="scientific">Urinicoccus massiliensis</name>
    <dbReference type="NCBI Taxonomy" id="1723382"/>
    <lineage>
        <taxon>Bacteria</taxon>
        <taxon>Bacillati</taxon>
        <taxon>Bacillota</taxon>
        <taxon>Tissierellia</taxon>
        <taxon>Tissierellales</taxon>
        <taxon>Peptoniphilaceae</taxon>
        <taxon>Urinicoccus</taxon>
    </lineage>
</organism>
<evidence type="ECO:0000256" key="1">
    <source>
        <dbReference type="SAM" id="Phobius"/>
    </source>
</evidence>
<gene>
    <name evidence="2" type="ORF">NCTC13150_01595</name>
</gene>
<dbReference type="EMBL" id="CAACYI010000001">
    <property type="protein sequence ID" value="VFB17017.1"/>
    <property type="molecule type" value="Genomic_DNA"/>
</dbReference>
<keyword evidence="3" id="KW-1185">Reference proteome</keyword>
<sequence>MKENQLKVKIFTALTLAMGVASLVLLILKVVSTESALILLSLGLVCQGFLNLEKGNKLTSK</sequence>
<keyword evidence="1" id="KW-0472">Membrane</keyword>
<feature type="transmembrane region" description="Helical" evidence="1">
    <location>
        <begin position="12"/>
        <end position="30"/>
    </location>
</feature>
<dbReference type="Proteomes" id="UP000377798">
    <property type="component" value="Unassembled WGS sequence"/>
</dbReference>
<comment type="caution">
    <text evidence="2">The sequence shown here is derived from an EMBL/GenBank/DDBJ whole genome shotgun (WGS) entry which is preliminary data.</text>
</comment>
<name>A0A8H2M8E3_9FIRM</name>
<keyword evidence="1" id="KW-1133">Transmembrane helix</keyword>
<proteinExistence type="predicted"/>
<reference evidence="2 3" key="1">
    <citation type="submission" date="2019-02" db="EMBL/GenBank/DDBJ databases">
        <authorList>
            <consortium name="Pathogen Informatics"/>
        </authorList>
    </citation>
    <scope>NUCLEOTIDE SEQUENCE [LARGE SCALE GENOMIC DNA]</scope>
    <source>
        <strain evidence="2 3">3012STDY7089603</strain>
    </source>
</reference>
<evidence type="ECO:0000313" key="2">
    <source>
        <dbReference type="EMBL" id="VFB17017.1"/>
    </source>
</evidence>
<protein>
    <submittedName>
        <fullName evidence="2">Uncharacterized protein</fullName>
    </submittedName>
</protein>
<evidence type="ECO:0000313" key="3">
    <source>
        <dbReference type="Proteomes" id="UP000377798"/>
    </source>
</evidence>
<dbReference type="RefSeq" id="WP_009430711.1">
    <property type="nucleotide sequence ID" value="NZ_CAACYI010000001.1"/>
</dbReference>
<accession>A0A8H2M8E3</accession>